<evidence type="ECO:0000313" key="2">
    <source>
        <dbReference type="EMBL" id="CAH2274848.1"/>
    </source>
</evidence>
<accession>A0AAD1VX32</accession>
<reference evidence="2" key="1">
    <citation type="submission" date="2022-03" db="EMBL/GenBank/DDBJ databases">
        <authorList>
            <person name="Alioto T."/>
            <person name="Alioto T."/>
            <person name="Gomez Garrido J."/>
        </authorList>
    </citation>
    <scope>NUCLEOTIDE SEQUENCE</scope>
</reference>
<organism evidence="2 3">
    <name type="scientific">Pelobates cultripes</name>
    <name type="common">Western spadefoot toad</name>
    <dbReference type="NCBI Taxonomy" id="61616"/>
    <lineage>
        <taxon>Eukaryota</taxon>
        <taxon>Metazoa</taxon>
        <taxon>Chordata</taxon>
        <taxon>Craniata</taxon>
        <taxon>Vertebrata</taxon>
        <taxon>Euteleostomi</taxon>
        <taxon>Amphibia</taxon>
        <taxon>Batrachia</taxon>
        <taxon>Anura</taxon>
        <taxon>Pelobatoidea</taxon>
        <taxon>Pelobatidae</taxon>
        <taxon>Pelobates</taxon>
    </lineage>
</organism>
<sequence length="115" mass="12936">MDLLQNLSGPAYATPMEGLQLFSRGNLSHPTGTQPTYASSQNRQRSFRRRPLPTTLPPKHGSEDHHQRSTPPDRKGHTKPIPADPWTMLLSKPTDSLIRSENKLTTRITLATQRD</sequence>
<proteinExistence type="predicted"/>
<dbReference type="AlphaFoldDB" id="A0AAD1VX32"/>
<feature type="compositionally biased region" description="Basic and acidic residues" evidence="1">
    <location>
        <begin position="60"/>
        <end position="75"/>
    </location>
</feature>
<dbReference type="EMBL" id="OW240914">
    <property type="protein sequence ID" value="CAH2274848.1"/>
    <property type="molecule type" value="Genomic_DNA"/>
</dbReference>
<gene>
    <name evidence="2" type="ORF">PECUL_23A030899</name>
</gene>
<feature type="region of interest" description="Disordered" evidence="1">
    <location>
        <begin position="22"/>
        <end position="89"/>
    </location>
</feature>
<evidence type="ECO:0000256" key="1">
    <source>
        <dbReference type="SAM" id="MobiDB-lite"/>
    </source>
</evidence>
<feature type="compositionally biased region" description="Polar residues" evidence="1">
    <location>
        <begin position="23"/>
        <end position="38"/>
    </location>
</feature>
<name>A0AAD1VX32_PELCU</name>
<evidence type="ECO:0000313" key="3">
    <source>
        <dbReference type="Proteomes" id="UP001295444"/>
    </source>
</evidence>
<keyword evidence="3" id="KW-1185">Reference proteome</keyword>
<dbReference type="Proteomes" id="UP001295444">
    <property type="component" value="Chromosome 03"/>
</dbReference>
<protein>
    <submittedName>
        <fullName evidence="2">Uncharacterized protein</fullName>
    </submittedName>
</protein>